<name>A0A1I5XX37_9PSEU</name>
<protein>
    <recommendedName>
        <fullName evidence="3">Uridine kinase</fullName>
    </recommendedName>
</protein>
<keyword evidence="2" id="KW-1185">Reference proteome</keyword>
<dbReference type="EMBL" id="FOWW01000006">
    <property type="protein sequence ID" value="SFQ36508.1"/>
    <property type="molecule type" value="Genomic_DNA"/>
</dbReference>
<reference evidence="2" key="1">
    <citation type="submission" date="2016-10" db="EMBL/GenBank/DDBJ databases">
        <authorList>
            <person name="Varghese N."/>
            <person name="Submissions S."/>
        </authorList>
    </citation>
    <scope>NUCLEOTIDE SEQUENCE [LARGE SCALE GENOMIC DNA]</scope>
    <source>
        <strain evidence="2">CGMCC 4.5579</strain>
    </source>
</reference>
<evidence type="ECO:0008006" key="3">
    <source>
        <dbReference type="Google" id="ProtNLM"/>
    </source>
</evidence>
<sequence>MRHDRGVRFRPISPERLVEELADRVAGSSPPDERVRVAVDGPRGAGELADALVDPLRVRGRAVLRVSAGDFLRAASLRFERGRTDPDARLDGWLDVGALRREVLDPLRPGGSGEVLPALWDAARDRAYRLPRTVLPAGGVLLLDGDLLLGRGLDVDLAVHLHLSPAGLERRLPEEERWTLPAYRRYAREVDPVRTADVVVRMDHPDHPAVRGLDR</sequence>
<dbReference type="Proteomes" id="UP000198727">
    <property type="component" value="Unassembled WGS sequence"/>
</dbReference>
<dbReference type="STRING" id="587909.SAMN05421810_106306"/>
<proteinExistence type="predicted"/>
<dbReference type="Gene3D" id="3.40.50.300">
    <property type="entry name" value="P-loop containing nucleotide triphosphate hydrolases"/>
    <property type="match status" value="1"/>
</dbReference>
<dbReference type="OrthoDB" id="5186671at2"/>
<dbReference type="AlphaFoldDB" id="A0A1I5XX37"/>
<evidence type="ECO:0000313" key="2">
    <source>
        <dbReference type="Proteomes" id="UP000198727"/>
    </source>
</evidence>
<gene>
    <name evidence="1" type="ORF">SAMN05421810_106306</name>
</gene>
<evidence type="ECO:0000313" key="1">
    <source>
        <dbReference type="EMBL" id="SFQ36508.1"/>
    </source>
</evidence>
<dbReference type="SUPFAM" id="SSF52540">
    <property type="entry name" value="P-loop containing nucleoside triphosphate hydrolases"/>
    <property type="match status" value="1"/>
</dbReference>
<organism evidence="1 2">
    <name type="scientific">Amycolatopsis arida</name>
    <dbReference type="NCBI Taxonomy" id="587909"/>
    <lineage>
        <taxon>Bacteria</taxon>
        <taxon>Bacillati</taxon>
        <taxon>Actinomycetota</taxon>
        <taxon>Actinomycetes</taxon>
        <taxon>Pseudonocardiales</taxon>
        <taxon>Pseudonocardiaceae</taxon>
        <taxon>Amycolatopsis</taxon>
    </lineage>
</organism>
<accession>A0A1I5XX37</accession>
<dbReference type="InterPro" id="IPR027417">
    <property type="entry name" value="P-loop_NTPase"/>
</dbReference>